<reference evidence="2" key="1">
    <citation type="journal article" date="2024" name="Toxins">
        <title>Genome Sequence Analysis of Native Xenorhabdus Strains Isolated from Entomopathogenic Nematodes in Argentina.</title>
        <authorList>
            <person name="Palma L."/>
            <person name="Frizzo L."/>
            <person name="Kaiser S."/>
            <person name="Berry C."/>
            <person name="Caballero P."/>
            <person name="Bode H.B."/>
            <person name="Del Valle E.E."/>
        </authorList>
    </citation>
    <scope>NUCLEOTIDE SEQUENCE [LARGE SCALE GENOMIC DNA]</scope>
    <source>
        <strain evidence="2">12</strain>
    </source>
</reference>
<dbReference type="Proteomes" id="UP001271890">
    <property type="component" value="Unassembled WGS sequence"/>
</dbReference>
<accession>A0ABU4SEE9</accession>
<evidence type="ECO:0000313" key="2">
    <source>
        <dbReference type="Proteomes" id="UP001271890"/>
    </source>
</evidence>
<sequence>MKPFNCDPYWMQDKAEERRREEAAYQDAVEEEQGRKAWDMYQNLPDGIRAIFSSKMNALFGELFDTDSDVDGHVNDLLYQLCLMKVQRQEAV</sequence>
<keyword evidence="2" id="KW-1185">Reference proteome</keyword>
<dbReference type="EMBL" id="VCDN01000100">
    <property type="protein sequence ID" value="MDX7989181.1"/>
    <property type="molecule type" value="Genomic_DNA"/>
</dbReference>
<proteinExistence type="predicted"/>
<comment type="caution">
    <text evidence="1">The sequence shown here is derived from an EMBL/GenBank/DDBJ whole genome shotgun (WGS) entry which is preliminary data.</text>
</comment>
<protein>
    <submittedName>
        <fullName evidence="1">Uncharacterized protein</fullName>
    </submittedName>
</protein>
<organism evidence="1 2">
    <name type="scientific">Xenorhabdus santafensis</name>
    <dbReference type="NCBI Taxonomy" id="2582833"/>
    <lineage>
        <taxon>Bacteria</taxon>
        <taxon>Pseudomonadati</taxon>
        <taxon>Pseudomonadota</taxon>
        <taxon>Gammaproteobacteria</taxon>
        <taxon>Enterobacterales</taxon>
        <taxon>Morganellaceae</taxon>
        <taxon>Xenorhabdus</taxon>
    </lineage>
</organism>
<gene>
    <name evidence="1" type="ORF">FE392_18010</name>
</gene>
<evidence type="ECO:0000313" key="1">
    <source>
        <dbReference type="EMBL" id="MDX7989181.1"/>
    </source>
</evidence>
<name>A0ABU4SEE9_9GAMM</name>
<dbReference type="RefSeq" id="WP_319931551.1">
    <property type="nucleotide sequence ID" value="NZ_VCDN01000100.1"/>
</dbReference>